<dbReference type="GO" id="GO:0000160">
    <property type="term" value="P:phosphorelay signal transduction system"/>
    <property type="evidence" value="ECO:0007669"/>
    <property type="project" value="InterPro"/>
</dbReference>
<keyword evidence="5" id="KW-1185">Reference proteome</keyword>
<gene>
    <name evidence="4" type="ORF">SAMN05444167_1888</name>
</gene>
<dbReference type="EMBL" id="LT629690">
    <property type="protein sequence ID" value="SDF26463.1"/>
    <property type="molecule type" value="Genomic_DNA"/>
</dbReference>
<keyword evidence="1 2" id="KW-0597">Phosphoprotein</keyword>
<dbReference type="InterPro" id="IPR001789">
    <property type="entry name" value="Sig_transdc_resp-reg_receiver"/>
</dbReference>
<dbReference type="RefSeq" id="WP_172838207.1">
    <property type="nucleotide sequence ID" value="NZ_LT629690.1"/>
</dbReference>
<accession>A0A1G7JNH3</accession>
<evidence type="ECO:0000313" key="5">
    <source>
        <dbReference type="Proteomes" id="UP000182427"/>
    </source>
</evidence>
<dbReference type="PROSITE" id="PS50110">
    <property type="entry name" value="RESPONSE_REGULATORY"/>
    <property type="match status" value="1"/>
</dbReference>
<name>A0A1G7JNH3_9BACT</name>
<keyword evidence="4" id="KW-0418">Kinase</keyword>
<keyword evidence="4" id="KW-0808">Transferase</keyword>
<dbReference type="PANTHER" id="PTHR44591:SF25">
    <property type="entry name" value="CHEMOTAXIS TWO-COMPONENT RESPONSE REGULATOR"/>
    <property type="match status" value="1"/>
</dbReference>
<organism evidence="4 5">
    <name type="scientific">Terriglobus roseus</name>
    <dbReference type="NCBI Taxonomy" id="392734"/>
    <lineage>
        <taxon>Bacteria</taxon>
        <taxon>Pseudomonadati</taxon>
        <taxon>Acidobacteriota</taxon>
        <taxon>Terriglobia</taxon>
        <taxon>Terriglobales</taxon>
        <taxon>Acidobacteriaceae</taxon>
        <taxon>Terriglobus</taxon>
    </lineage>
</organism>
<evidence type="ECO:0000313" key="4">
    <source>
        <dbReference type="EMBL" id="SDF26463.1"/>
    </source>
</evidence>
<evidence type="ECO:0000256" key="1">
    <source>
        <dbReference type="ARBA" id="ARBA00022553"/>
    </source>
</evidence>
<dbReference type="AlphaFoldDB" id="A0A1G7JNH3"/>
<protein>
    <submittedName>
        <fullName evidence="4">Two-component system, NarL family, capsular synthesis sensor histidine kinase RcsC</fullName>
    </submittedName>
</protein>
<sequence length="99" mass="11047">MTLAESTVLVVDDEPILRLTFSIVLQRTGARVLTADDGAEALRIVEADPVDLILTDKQMPNVNGMALLRQLRERGVMTPVILFVNVLCQKTRQRWNDSA</sequence>
<dbReference type="Pfam" id="PF00072">
    <property type="entry name" value="Response_reg"/>
    <property type="match status" value="1"/>
</dbReference>
<dbReference type="PANTHER" id="PTHR44591">
    <property type="entry name" value="STRESS RESPONSE REGULATOR PROTEIN 1"/>
    <property type="match status" value="1"/>
</dbReference>
<evidence type="ECO:0000259" key="3">
    <source>
        <dbReference type="PROSITE" id="PS50110"/>
    </source>
</evidence>
<proteinExistence type="predicted"/>
<dbReference type="SUPFAM" id="SSF52172">
    <property type="entry name" value="CheY-like"/>
    <property type="match status" value="1"/>
</dbReference>
<dbReference type="Proteomes" id="UP000182427">
    <property type="component" value="Chromosome I"/>
</dbReference>
<evidence type="ECO:0000256" key="2">
    <source>
        <dbReference type="PROSITE-ProRule" id="PRU00169"/>
    </source>
</evidence>
<dbReference type="SMART" id="SM00448">
    <property type="entry name" value="REC"/>
    <property type="match status" value="1"/>
</dbReference>
<dbReference type="InterPro" id="IPR011006">
    <property type="entry name" value="CheY-like_superfamily"/>
</dbReference>
<feature type="modified residue" description="4-aspartylphosphate" evidence="2">
    <location>
        <position position="56"/>
    </location>
</feature>
<dbReference type="Gene3D" id="3.40.50.2300">
    <property type="match status" value="1"/>
</dbReference>
<feature type="domain" description="Response regulatory" evidence="3">
    <location>
        <begin position="7"/>
        <end position="99"/>
    </location>
</feature>
<reference evidence="4 5" key="1">
    <citation type="submission" date="2016-10" db="EMBL/GenBank/DDBJ databases">
        <authorList>
            <person name="de Groot N.N."/>
        </authorList>
    </citation>
    <scope>NUCLEOTIDE SEQUENCE [LARGE SCALE GENOMIC DNA]</scope>
    <source>
        <strain evidence="4 5">GAS232</strain>
    </source>
</reference>
<dbReference type="InterPro" id="IPR050595">
    <property type="entry name" value="Bact_response_regulator"/>
</dbReference>
<dbReference type="GO" id="GO:0016301">
    <property type="term" value="F:kinase activity"/>
    <property type="evidence" value="ECO:0007669"/>
    <property type="project" value="UniProtKB-KW"/>
</dbReference>